<keyword evidence="2 6" id="KW-0134">Cell wall</keyword>
<dbReference type="PROSITE" id="PS50842">
    <property type="entry name" value="EXPANSIN_EG45"/>
    <property type="match status" value="1"/>
</dbReference>
<evidence type="ECO:0000256" key="5">
    <source>
        <dbReference type="ARBA" id="ARBA00023136"/>
    </source>
</evidence>
<dbReference type="SUPFAM" id="SSF49590">
    <property type="entry name" value="PHL pollen allergen"/>
    <property type="match status" value="1"/>
</dbReference>
<organism evidence="9 10">
    <name type="scientific">Physcomitrium patens</name>
    <name type="common">Spreading-leaved earth moss</name>
    <name type="synonym">Physcomitrella patens</name>
    <dbReference type="NCBI Taxonomy" id="3218"/>
    <lineage>
        <taxon>Eukaryota</taxon>
        <taxon>Viridiplantae</taxon>
        <taxon>Streptophyta</taxon>
        <taxon>Embryophyta</taxon>
        <taxon>Bryophyta</taxon>
        <taxon>Bryophytina</taxon>
        <taxon>Bryopsida</taxon>
        <taxon>Funariidae</taxon>
        <taxon>Funariales</taxon>
        <taxon>Funariaceae</taxon>
        <taxon>Physcomitrium</taxon>
    </lineage>
</organism>
<keyword evidence="4" id="KW-0732">Signal</keyword>
<dbReference type="InterPro" id="IPR007112">
    <property type="entry name" value="Expansin/allergen_DPBB_dom"/>
</dbReference>
<evidence type="ECO:0000259" key="7">
    <source>
        <dbReference type="PROSITE" id="PS50842"/>
    </source>
</evidence>
<evidence type="ECO:0000313" key="9">
    <source>
        <dbReference type="EnsemblPlants" id="Pp3c7_12810V3.3"/>
    </source>
</evidence>
<dbReference type="PRINTS" id="PR01225">
    <property type="entry name" value="EXPANSNFAMLY"/>
</dbReference>
<evidence type="ECO:0000313" key="10">
    <source>
        <dbReference type="Proteomes" id="UP000006727"/>
    </source>
</evidence>
<dbReference type="InterPro" id="IPR002963">
    <property type="entry name" value="Expansin"/>
</dbReference>
<dbReference type="RefSeq" id="XP_073391589.1">
    <property type="nucleotide sequence ID" value="XM_073535488.1"/>
</dbReference>
<keyword evidence="5" id="KW-0472">Membrane</keyword>
<evidence type="ECO:0000256" key="4">
    <source>
        <dbReference type="ARBA" id="ARBA00022729"/>
    </source>
</evidence>
<dbReference type="Pfam" id="PF03330">
    <property type="entry name" value="DPBB_1"/>
    <property type="match status" value="1"/>
</dbReference>
<accession>A0A7I4FT05</accession>
<evidence type="ECO:0000256" key="2">
    <source>
        <dbReference type="ARBA" id="ARBA00022512"/>
    </source>
</evidence>
<dbReference type="CDD" id="cd22274">
    <property type="entry name" value="DPBB_EXPA_N"/>
    <property type="match status" value="1"/>
</dbReference>
<dbReference type="InterPro" id="IPR007118">
    <property type="entry name" value="Expan_Lol_pI"/>
</dbReference>
<dbReference type="InterPro" id="IPR036908">
    <property type="entry name" value="RlpA-like_sf"/>
</dbReference>
<dbReference type="GO" id="GO:0016020">
    <property type="term" value="C:membrane"/>
    <property type="evidence" value="ECO:0007669"/>
    <property type="project" value="UniProtKB-SubCell"/>
</dbReference>
<dbReference type="InterPro" id="IPR036749">
    <property type="entry name" value="Expansin_CBD_sf"/>
</dbReference>
<dbReference type="Pfam" id="PF01357">
    <property type="entry name" value="Expansin_C"/>
    <property type="match status" value="1"/>
</dbReference>
<reference evidence="9 10" key="2">
    <citation type="journal article" date="2018" name="Plant J.">
        <title>The Physcomitrella patens chromosome-scale assembly reveals moss genome structure and evolution.</title>
        <authorList>
            <person name="Lang D."/>
            <person name="Ullrich K.K."/>
            <person name="Murat F."/>
            <person name="Fuchs J."/>
            <person name="Jenkins J."/>
            <person name="Haas F.B."/>
            <person name="Piednoel M."/>
            <person name="Gundlach H."/>
            <person name="Van Bel M."/>
            <person name="Meyberg R."/>
            <person name="Vives C."/>
            <person name="Morata J."/>
            <person name="Symeonidi A."/>
            <person name="Hiss M."/>
            <person name="Muchero W."/>
            <person name="Kamisugi Y."/>
            <person name="Saleh O."/>
            <person name="Blanc G."/>
            <person name="Decker E.L."/>
            <person name="van Gessel N."/>
            <person name="Grimwood J."/>
            <person name="Hayes R.D."/>
            <person name="Graham S.W."/>
            <person name="Gunter L.E."/>
            <person name="McDaniel S.F."/>
            <person name="Hoernstein S.N.W."/>
            <person name="Larsson A."/>
            <person name="Li F.W."/>
            <person name="Perroud P.F."/>
            <person name="Phillips J."/>
            <person name="Ranjan P."/>
            <person name="Rokshar D.S."/>
            <person name="Rothfels C.J."/>
            <person name="Schneider L."/>
            <person name="Shu S."/>
            <person name="Stevenson D.W."/>
            <person name="Thummler F."/>
            <person name="Tillich M."/>
            <person name="Villarreal Aguilar J.C."/>
            <person name="Widiez T."/>
            <person name="Wong G.K."/>
            <person name="Wymore A."/>
            <person name="Zhang Y."/>
            <person name="Zimmer A.D."/>
            <person name="Quatrano R.S."/>
            <person name="Mayer K.F.X."/>
            <person name="Goodstein D."/>
            <person name="Casacuberta J.M."/>
            <person name="Vandepoele K."/>
            <person name="Reski R."/>
            <person name="Cuming A.C."/>
            <person name="Tuskan G.A."/>
            <person name="Maumus F."/>
            <person name="Salse J."/>
            <person name="Schmutz J."/>
            <person name="Rensing S.A."/>
        </authorList>
    </citation>
    <scope>NUCLEOTIDE SEQUENCE [LARGE SCALE GENOMIC DNA]</scope>
    <source>
        <strain evidence="9 10">cv. Gransden 2004</strain>
    </source>
</reference>
<sequence>MQSPGIALGRKRVLSRCTPKMSGLTRVEVTFVMFVATLVIPSVLGMPVGWRDAHITYYGSPNGGGTQGGACAYQNTFSLGYGAMTAALSSPLFEGGAACGACYQLQCKRVQETRTVKNWCWSYSRTITITATNLCPPGSAGAWCDPPRHHFDLTMPAFLTLARREGGVAPVLYRRVKCVKRGGIRFTIGGNPWFLMILIHNVAGAGDVRAVRIKTPSTDWIPMYRNWGALWTVQRKLSGPLSFQITAGDRRQITINSAVGNAWKFGQTWEGHNFR</sequence>
<dbReference type="Gene3D" id="2.40.40.10">
    <property type="entry name" value="RlpA-like domain"/>
    <property type="match status" value="1"/>
</dbReference>
<dbReference type="InterPro" id="IPR009009">
    <property type="entry name" value="RlpA-like_DPBB"/>
</dbReference>
<dbReference type="InterPro" id="IPR007117">
    <property type="entry name" value="Expansin_CBD"/>
</dbReference>
<dbReference type="Gramene" id="Pp3c7_12810V3.3">
    <property type="protein sequence ID" value="Pp3c7_12810V3.3"/>
    <property type="gene ID" value="Pp3c7_12810"/>
</dbReference>
<keyword evidence="10" id="KW-1185">Reference proteome</keyword>
<feature type="domain" description="Expansin-like CBD" evidence="8">
    <location>
        <begin position="193"/>
        <end position="271"/>
    </location>
</feature>
<dbReference type="PRINTS" id="PR01226">
    <property type="entry name" value="EXPANSIN"/>
</dbReference>
<evidence type="ECO:0000259" key="8">
    <source>
        <dbReference type="PROSITE" id="PS50843"/>
    </source>
</evidence>
<comment type="similarity">
    <text evidence="1 6">Belongs to the expansin family. Expansin A subfamily.</text>
</comment>
<dbReference type="PROSITE" id="PS50843">
    <property type="entry name" value="EXPANSIN_CBD"/>
    <property type="match status" value="1"/>
</dbReference>
<dbReference type="Gene3D" id="2.60.40.760">
    <property type="entry name" value="Expansin, cellulose-binding-like domain"/>
    <property type="match status" value="1"/>
</dbReference>
<keyword evidence="6" id="KW-0961">Cell wall biogenesis/degradation</keyword>
<dbReference type="SMART" id="SM00837">
    <property type="entry name" value="DPBB_1"/>
    <property type="match status" value="1"/>
</dbReference>
<proteinExistence type="inferred from homology"/>
<dbReference type="GO" id="GO:0009664">
    <property type="term" value="P:plant-type cell wall organization"/>
    <property type="evidence" value="ECO:0007669"/>
    <property type="project" value="InterPro"/>
</dbReference>
<gene>
    <name evidence="9" type="primary">LOC112285133</name>
</gene>
<feature type="domain" description="Expansin-like EG45" evidence="7">
    <location>
        <begin position="68"/>
        <end position="183"/>
    </location>
</feature>
<reference evidence="9 10" key="1">
    <citation type="journal article" date="2008" name="Science">
        <title>The Physcomitrella genome reveals evolutionary insights into the conquest of land by plants.</title>
        <authorList>
            <person name="Rensing S."/>
            <person name="Lang D."/>
            <person name="Zimmer A."/>
            <person name="Terry A."/>
            <person name="Salamov A."/>
            <person name="Shapiro H."/>
            <person name="Nishiyama T."/>
            <person name="Perroud P.-F."/>
            <person name="Lindquist E."/>
            <person name="Kamisugi Y."/>
            <person name="Tanahashi T."/>
            <person name="Sakakibara K."/>
            <person name="Fujita T."/>
            <person name="Oishi K."/>
            <person name="Shin-I T."/>
            <person name="Kuroki Y."/>
            <person name="Toyoda A."/>
            <person name="Suzuki Y."/>
            <person name="Hashimoto A."/>
            <person name="Yamaguchi K."/>
            <person name="Sugano A."/>
            <person name="Kohara Y."/>
            <person name="Fujiyama A."/>
            <person name="Anterola A."/>
            <person name="Aoki S."/>
            <person name="Ashton N."/>
            <person name="Barbazuk W.B."/>
            <person name="Barker E."/>
            <person name="Bennetzen J."/>
            <person name="Bezanilla M."/>
            <person name="Blankenship R."/>
            <person name="Cho S.H."/>
            <person name="Dutcher S."/>
            <person name="Estelle M."/>
            <person name="Fawcett J.A."/>
            <person name="Gundlach H."/>
            <person name="Hanada K."/>
            <person name="Heyl A."/>
            <person name="Hicks K.A."/>
            <person name="Hugh J."/>
            <person name="Lohr M."/>
            <person name="Mayer K."/>
            <person name="Melkozernov A."/>
            <person name="Murata T."/>
            <person name="Nelson D."/>
            <person name="Pils B."/>
            <person name="Prigge M."/>
            <person name="Reiss B."/>
            <person name="Renner T."/>
            <person name="Rombauts S."/>
            <person name="Rushton P."/>
            <person name="Sanderfoot A."/>
            <person name="Schween G."/>
            <person name="Shiu S.-H."/>
            <person name="Stueber K."/>
            <person name="Theodoulou F.L."/>
            <person name="Tu H."/>
            <person name="Van de Peer Y."/>
            <person name="Verrier P.J."/>
            <person name="Waters E."/>
            <person name="Wood A."/>
            <person name="Yang L."/>
            <person name="Cove D."/>
            <person name="Cuming A."/>
            <person name="Hasebe M."/>
            <person name="Lucas S."/>
            <person name="Mishler D.B."/>
            <person name="Reski R."/>
            <person name="Grigoriev I."/>
            <person name="Quatrano R.S."/>
            <person name="Boore J.L."/>
        </authorList>
    </citation>
    <scope>NUCLEOTIDE SEQUENCE [LARGE SCALE GENOMIC DNA]</scope>
    <source>
        <strain evidence="9 10">cv. Gransden 2004</strain>
    </source>
</reference>
<evidence type="ECO:0000256" key="3">
    <source>
        <dbReference type="ARBA" id="ARBA00022525"/>
    </source>
</evidence>
<dbReference type="GO" id="GO:0005576">
    <property type="term" value="C:extracellular region"/>
    <property type="evidence" value="ECO:0007669"/>
    <property type="project" value="InterPro"/>
</dbReference>
<dbReference type="Gramene" id="Pp3c7_12810V3.2">
    <property type="protein sequence ID" value="Pp3c7_12810V3.2"/>
    <property type="gene ID" value="Pp3c7_12810"/>
</dbReference>
<dbReference type="SUPFAM" id="SSF50685">
    <property type="entry name" value="Barwin-like endoglucanases"/>
    <property type="match status" value="1"/>
</dbReference>
<dbReference type="EnsemblPlants" id="Pp3c7_12810V3.3">
    <property type="protein sequence ID" value="Pp3c7_12810V3.3"/>
    <property type="gene ID" value="Pp3c7_12810"/>
</dbReference>
<dbReference type="Proteomes" id="UP000006727">
    <property type="component" value="Chromosome 7"/>
</dbReference>
<name>A0A7I4FT05_PHYPA</name>
<comment type="function">
    <text evidence="6">Causes loosening and extension of plant cell walls by disrupting non-covalent bonding between cellulose microfibrils and matrix glucans. No enzymatic activity has been found.</text>
</comment>
<dbReference type="PANTHER" id="PTHR31867">
    <property type="entry name" value="EXPANSIN-A15"/>
    <property type="match status" value="1"/>
</dbReference>
<dbReference type="AlphaFoldDB" id="A0A7I4FT05"/>
<dbReference type="GeneID" id="112285133"/>
<protein>
    <recommendedName>
        <fullName evidence="6">Expansin</fullName>
    </recommendedName>
</protein>
<dbReference type="EMBL" id="ABEU02000007">
    <property type="status" value="NOT_ANNOTATED_CDS"/>
    <property type="molecule type" value="Genomic_DNA"/>
</dbReference>
<reference evidence="9" key="3">
    <citation type="submission" date="2020-12" db="UniProtKB">
        <authorList>
            <consortium name="EnsemblPlants"/>
        </authorList>
    </citation>
    <scope>IDENTIFICATION</scope>
</reference>
<keyword evidence="3 6" id="KW-0964">Secreted</keyword>
<dbReference type="EnsemblPlants" id="Pp3c7_12810V3.2">
    <property type="protein sequence ID" value="Pp3c7_12810V3.2"/>
    <property type="gene ID" value="Pp3c7_12810"/>
</dbReference>
<evidence type="ECO:0000256" key="1">
    <source>
        <dbReference type="ARBA" id="ARBA00005392"/>
    </source>
</evidence>
<comment type="subcellular location">
    <subcellularLocation>
        <location evidence="6">Secreted</location>
        <location evidence="6">Cell wall</location>
    </subcellularLocation>
    <subcellularLocation>
        <location evidence="6">Membrane</location>
        <topology evidence="6">Peripheral membrane protein</topology>
    </subcellularLocation>
</comment>
<evidence type="ECO:0000256" key="6">
    <source>
        <dbReference type="RuleBase" id="RU365023"/>
    </source>
</evidence>